<dbReference type="RefSeq" id="WP_184667062.1">
    <property type="nucleotide sequence ID" value="NZ_BAABAI010000023.1"/>
</dbReference>
<reference evidence="2 3" key="1">
    <citation type="submission" date="2020-08" db="EMBL/GenBank/DDBJ databases">
        <title>Sequencing the genomes of 1000 actinobacteria strains.</title>
        <authorList>
            <person name="Klenk H.-P."/>
        </authorList>
    </citation>
    <scope>NUCLEOTIDE SEQUENCE [LARGE SCALE GENOMIC DNA]</scope>
    <source>
        <strain evidence="2 3">DSM 45084</strain>
    </source>
</reference>
<gene>
    <name evidence="2" type="ORF">F4559_001551</name>
</gene>
<organism evidence="2 3">
    <name type="scientific">Saccharothrix violaceirubra</name>
    <dbReference type="NCBI Taxonomy" id="413306"/>
    <lineage>
        <taxon>Bacteria</taxon>
        <taxon>Bacillati</taxon>
        <taxon>Actinomycetota</taxon>
        <taxon>Actinomycetes</taxon>
        <taxon>Pseudonocardiales</taxon>
        <taxon>Pseudonocardiaceae</taxon>
        <taxon>Saccharothrix</taxon>
    </lineage>
</organism>
<sequence>MQQEWRKSTHSSGGGPECVEIALAGTGAAVRDSKNRAGGQLAFGTAEWSRFLGTVKHSVLGAE</sequence>
<keyword evidence="3" id="KW-1185">Reference proteome</keyword>
<protein>
    <recommendedName>
        <fullName evidence="1">DUF397 domain-containing protein</fullName>
    </recommendedName>
</protein>
<accession>A0A7W7T071</accession>
<evidence type="ECO:0000313" key="3">
    <source>
        <dbReference type="Proteomes" id="UP000542674"/>
    </source>
</evidence>
<feature type="domain" description="DUF397" evidence="1">
    <location>
        <begin position="4"/>
        <end position="56"/>
    </location>
</feature>
<dbReference type="AlphaFoldDB" id="A0A7W7T071"/>
<comment type="caution">
    <text evidence="2">The sequence shown here is derived from an EMBL/GenBank/DDBJ whole genome shotgun (WGS) entry which is preliminary data.</text>
</comment>
<dbReference type="Proteomes" id="UP000542674">
    <property type="component" value="Unassembled WGS sequence"/>
</dbReference>
<dbReference type="Pfam" id="PF04149">
    <property type="entry name" value="DUF397"/>
    <property type="match status" value="1"/>
</dbReference>
<dbReference type="EMBL" id="JACHJS010000001">
    <property type="protein sequence ID" value="MBB4964192.1"/>
    <property type="molecule type" value="Genomic_DNA"/>
</dbReference>
<proteinExistence type="predicted"/>
<evidence type="ECO:0000259" key="1">
    <source>
        <dbReference type="Pfam" id="PF04149"/>
    </source>
</evidence>
<evidence type="ECO:0000313" key="2">
    <source>
        <dbReference type="EMBL" id="MBB4964192.1"/>
    </source>
</evidence>
<name>A0A7W7T071_9PSEU</name>
<dbReference type="InterPro" id="IPR007278">
    <property type="entry name" value="DUF397"/>
</dbReference>